<gene>
    <name evidence="5" type="ORF">SAMN04489745_1057</name>
</gene>
<dbReference type="InterPro" id="IPR051816">
    <property type="entry name" value="Glycosyl_Hydrolase_31"/>
</dbReference>
<dbReference type="InterPro" id="IPR017853">
    <property type="entry name" value="GH"/>
</dbReference>
<reference evidence="5 6" key="1">
    <citation type="submission" date="2016-10" db="EMBL/GenBank/DDBJ databases">
        <authorList>
            <person name="de Groot N.N."/>
        </authorList>
    </citation>
    <scope>NUCLEOTIDE SEQUENCE [LARGE SCALE GENOMIC DNA]</scope>
    <source>
        <strain evidence="5 6">DSM 10495</strain>
    </source>
</reference>
<dbReference type="InterPro" id="IPR000322">
    <property type="entry name" value="Glyco_hydro_31_TIM"/>
</dbReference>
<comment type="similarity">
    <text evidence="1">Belongs to the glycosyl hydrolase 31 family.</text>
</comment>
<dbReference type="SUPFAM" id="SSF51445">
    <property type="entry name" value="(Trans)glycosidases"/>
    <property type="match status" value="1"/>
</dbReference>
<dbReference type="SUPFAM" id="SSF74650">
    <property type="entry name" value="Galactose mutarotase-like"/>
    <property type="match status" value="1"/>
</dbReference>
<dbReference type="SUPFAM" id="SSF51011">
    <property type="entry name" value="Glycosyl hydrolase domain"/>
    <property type="match status" value="1"/>
</dbReference>
<proteinExistence type="inferred from homology"/>
<sequence>MRPHPARSGVHTRQRRRHTRNLLALAAAVTLSCAPLSPLSAAVAAPEPTTTTPSTTASDAGTPVKVKPVTPEVPVDQSGSTLGAVTGVARDGGTVNLTAEKGAFRITFLDSKTFRIEAAPGGAFTDPANTDQGDPAQSADIVVGAKSFPGTGLTLSEGDWITASTDAVRVAVEKSTGRIKVTRPDGSTVFEESAPLSFGAKSTTEHLTPQAGEQFIGGGMQNGRAIHTGAVINIAKNFNWTDDGYPNAVPYYMSSKGYGVLRDTFARGSYDFGASPSTTHEEKRFDAYYFVGDYKSALDGYTQLTGRPMMPPVYALEYGDADCYNRSNPGYSSSGYGDPDGAKQRTPDAIKTARQFVAHDMPAGWMLVNDGYGCEYQQLPETVKSIQDETQLKVGLWTQRSLTNQAYEVGQAGVRLRKLDVAWVGSGYRQALTGCESAHQGIEDNSSARGTALMVEGWAGSQRCGMQWTGDHSGNLDAIRWQVPALTGAGNSGLAFTTGDVDGIFGGSKESYVRDLQWKAFAPALYSMSGWAPTDKRPWLYGDDATAINRKYLQLRQQLMPFLYTLAQDSHSTGVPMMRSMALEFPDQAASYSAEANQQFMLGSDFLVAPVYTQSTVRNGIQLPAGQQWADYWTGKVYDGGQILNGYDAPLDRLPLFVRVGAVIPQGKVARNASLVPEDSAVTVEAFAKGKSSFTLYEDDKVTRDYKNGKSARQTFTVDAPDFGTGTVNVTVGARQGSYTGMAAARPYLINAHVGTAPQQVKTGSTVLPRVSGQAALDAAAQGWFYDAATSVVRVKTAPLASSASATVQLKNAGPMAGKTQEAQAAELRVGVEKEVFQGKQTTFTAQFVNTGTWSKTGVKIAPALPAGWTLVSSSGATASEVKAGQSVTASFTVSPGPSAAAGSQQLAATASYTARDGSAQTVRGGNSIYVAYGSLQAAFNNVAVTTVANKSAGNFDGGGASFSAEQLAQATVPAGGVKPGGKVPVYAGTPREVDFTWPSVGPDVPNATALDGQTIAVSGEGTHLAVLGSAAVGGGTTPVLTLRYTDGSTEQQGIFFPNWLQPKELGGGVVAVSEQGRNNANGASPEYTQYKYQAFANMVRLNPAKELAAVVLPTDTRVKFFDWQVTTQPLPAVPHGTVYASDVEWVQAVNGYGVIGKDVANKDTATSPDLPLALNYTDPATGTSPSYTKGLGVHAESRITYYLGGKCTRFTSQVGLEKGFAGNIIFSVNADGATAYTSRTYVPGFAPESVDVDLRGVNYLDLVVKPSGSINGAHGVWGDAKFQCAP</sequence>
<feature type="signal peptide" evidence="3">
    <location>
        <begin position="1"/>
        <end position="41"/>
    </location>
</feature>
<dbReference type="InterPro" id="IPR013222">
    <property type="entry name" value="Glyco_hyd_98_carb-bd"/>
</dbReference>
<keyword evidence="3" id="KW-0732">Signal</keyword>
<dbReference type="SMART" id="SM00776">
    <property type="entry name" value="NPCBM"/>
    <property type="match status" value="1"/>
</dbReference>
<protein>
    <recommendedName>
        <fullName evidence="4">Glycosyl hydrolase family 98 putative carbohydrate-binding module domain-containing protein</fullName>
    </recommendedName>
</protein>
<dbReference type="InterPro" id="IPR018905">
    <property type="entry name" value="A-galactase_NEW3"/>
</dbReference>
<dbReference type="Proteomes" id="UP000182652">
    <property type="component" value="Unassembled WGS sequence"/>
</dbReference>
<feature type="domain" description="Glycosyl hydrolase family 98 putative carbohydrate-binding module" evidence="4">
    <location>
        <begin position="1135"/>
        <end position="1285"/>
    </location>
</feature>
<dbReference type="PANTHER" id="PTHR43863">
    <property type="entry name" value="HYDROLASE, PUTATIVE (AFU_ORTHOLOGUE AFUA_1G03140)-RELATED"/>
    <property type="match status" value="1"/>
</dbReference>
<dbReference type="Gene3D" id="2.60.120.1060">
    <property type="entry name" value="NPCBM/NEW2 domain"/>
    <property type="match status" value="1"/>
</dbReference>
<evidence type="ECO:0000256" key="3">
    <source>
        <dbReference type="SAM" id="SignalP"/>
    </source>
</evidence>
<dbReference type="InterPro" id="IPR008979">
    <property type="entry name" value="Galactose-bd-like_sf"/>
</dbReference>
<evidence type="ECO:0000256" key="2">
    <source>
        <dbReference type="SAM" id="MobiDB-lite"/>
    </source>
</evidence>
<dbReference type="Pfam" id="PF08305">
    <property type="entry name" value="NPCBM"/>
    <property type="match status" value="1"/>
</dbReference>
<dbReference type="Pfam" id="PF10633">
    <property type="entry name" value="NPCBM_assoc"/>
    <property type="match status" value="1"/>
</dbReference>
<feature type="compositionally biased region" description="Low complexity" evidence="2">
    <location>
        <begin position="44"/>
        <end position="75"/>
    </location>
</feature>
<dbReference type="CDD" id="cd14752">
    <property type="entry name" value="GH31_N"/>
    <property type="match status" value="1"/>
</dbReference>
<feature type="region of interest" description="Disordered" evidence="2">
    <location>
        <begin position="44"/>
        <end position="78"/>
    </location>
</feature>
<dbReference type="EMBL" id="FNSN01000003">
    <property type="protein sequence ID" value="SEB71859.1"/>
    <property type="molecule type" value="Genomic_DNA"/>
</dbReference>
<organism evidence="5 6">
    <name type="scientific">Arthrobacter woluwensis</name>
    <dbReference type="NCBI Taxonomy" id="156980"/>
    <lineage>
        <taxon>Bacteria</taxon>
        <taxon>Bacillati</taxon>
        <taxon>Actinomycetota</taxon>
        <taxon>Actinomycetes</taxon>
        <taxon>Micrococcales</taxon>
        <taxon>Micrococcaceae</taxon>
        <taxon>Arthrobacter</taxon>
    </lineage>
</organism>
<evidence type="ECO:0000313" key="6">
    <source>
        <dbReference type="Proteomes" id="UP000182652"/>
    </source>
</evidence>
<dbReference type="GO" id="GO:0004553">
    <property type="term" value="F:hydrolase activity, hydrolyzing O-glycosyl compounds"/>
    <property type="evidence" value="ECO:0007669"/>
    <property type="project" value="InterPro"/>
</dbReference>
<dbReference type="Gene3D" id="3.20.20.80">
    <property type="entry name" value="Glycosidases"/>
    <property type="match status" value="1"/>
</dbReference>
<feature type="chain" id="PRO_5038924646" description="Glycosyl hydrolase family 98 putative carbohydrate-binding module domain-containing protein" evidence="3">
    <location>
        <begin position="42"/>
        <end position="1287"/>
    </location>
</feature>
<dbReference type="Gene3D" id="2.60.40.1760">
    <property type="entry name" value="glycosyl hydrolase (family 31)"/>
    <property type="match status" value="1"/>
</dbReference>
<dbReference type="Pfam" id="PF13802">
    <property type="entry name" value="Gal_mutarotas_2"/>
    <property type="match status" value="1"/>
</dbReference>
<dbReference type="InterPro" id="IPR048395">
    <property type="entry name" value="Glyco_hydro_31_C"/>
</dbReference>
<dbReference type="Pfam" id="PF01055">
    <property type="entry name" value="Glyco_hydro_31_2nd"/>
    <property type="match status" value="1"/>
</dbReference>
<keyword evidence="6" id="KW-1185">Reference proteome</keyword>
<dbReference type="InterPro" id="IPR038637">
    <property type="entry name" value="NPCBM_sf"/>
</dbReference>
<dbReference type="InterPro" id="IPR025887">
    <property type="entry name" value="Glyco_hydro_31_N_dom"/>
</dbReference>
<dbReference type="InterPro" id="IPR011013">
    <property type="entry name" value="Gal_mutarotase_sf_dom"/>
</dbReference>
<dbReference type="RefSeq" id="WP_082724041.1">
    <property type="nucleotide sequence ID" value="NZ_FNSN01000003.1"/>
</dbReference>
<dbReference type="CDD" id="cd06596">
    <property type="entry name" value="GH31_CPE1046"/>
    <property type="match status" value="1"/>
</dbReference>
<dbReference type="SUPFAM" id="SSF49785">
    <property type="entry name" value="Galactose-binding domain-like"/>
    <property type="match status" value="1"/>
</dbReference>
<dbReference type="Pfam" id="PF17137">
    <property type="entry name" value="DUF5110"/>
    <property type="match status" value="1"/>
</dbReference>
<dbReference type="Gene3D" id="2.60.40.1180">
    <property type="entry name" value="Golgi alpha-mannosidase II"/>
    <property type="match status" value="2"/>
</dbReference>
<dbReference type="InterPro" id="IPR033403">
    <property type="entry name" value="DUF5110"/>
</dbReference>
<dbReference type="Pfam" id="PF21365">
    <property type="entry name" value="Glyco_hydro_31_3rd"/>
    <property type="match status" value="1"/>
</dbReference>
<dbReference type="PANTHER" id="PTHR43863:SF2">
    <property type="entry name" value="MALTASE-GLUCOAMYLASE"/>
    <property type="match status" value="1"/>
</dbReference>
<dbReference type="GO" id="GO:0030246">
    <property type="term" value="F:carbohydrate binding"/>
    <property type="evidence" value="ECO:0007669"/>
    <property type="project" value="InterPro"/>
</dbReference>
<name>A0A1H4LM27_9MICC</name>
<dbReference type="InterPro" id="IPR013780">
    <property type="entry name" value="Glyco_hydro_b"/>
</dbReference>
<evidence type="ECO:0000259" key="4">
    <source>
        <dbReference type="SMART" id="SM00776"/>
    </source>
</evidence>
<dbReference type="GO" id="GO:0005975">
    <property type="term" value="P:carbohydrate metabolic process"/>
    <property type="evidence" value="ECO:0007669"/>
    <property type="project" value="InterPro"/>
</dbReference>
<evidence type="ECO:0000256" key="1">
    <source>
        <dbReference type="ARBA" id="ARBA00007806"/>
    </source>
</evidence>
<dbReference type="PROSITE" id="PS51257">
    <property type="entry name" value="PROKAR_LIPOPROTEIN"/>
    <property type="match status" value="1"/>
</dbReference>
<dbReference type="STRING" id="156980.SAMN04489745_1057"/>
<evidence type="ECO:0000313" key="5">
    <source>
        <dbReference type="EMBL" id="SEB71859.1"/>
    </source>
</evidence>
<accession>A0A1H4LM27</accession>